<feature type="domain" description="HTH araC/xylS-type" evidence="4">
    <location>
        <begin position="198"/>
        <end position="296"/>
    </location>
</feature>
<dbReference type="PROSITE" id="PS01124">
    <property type="entry name" value="HTH_ARAC_FAMILY_2"/>
    <property type="match status" value="1"/>
</dbReference>
<dbReference type="PRINTS" id="PR00032">
    <property type="entry name" value="HTHARAC"/>
</dbReference>
<dbReference type="InterPro" id="IPR020449">
    <property type="entry name" value="Tscrpt_reg_AraC-type_HTH"/>
</dbReference>
<dbReference type="GO" id="GO:0003700">
    <property type="term" value="F:DNA-binding transcription factor activity"/>
    <property type="evidence" value="ECO:0007669"/>
    <property type="project" value="InterPro"/>
</dbReference>
<dbReference type="EMBL" id="VVIQ01000004">
    <property type="protein sequence ID" value="MUL27646.1"/>
    <property type="molecule type" value="Genomic_DNA"/>
</dbReference>
<evidence type="ECO:0000256" key="3">
    <source>
        <dbReference type="ARBA" id="ARBA00023163"/>
    </source>
</evidence>
<dbReference type="Gene3D" id="1.10.10.60">
    <property type="entry name" value="Homeodomain-like"/>
    <property type="match status" value="1"/>
</dbReference>
<proteinExistence type="predicted"/>
<dbReference type="PANTHER" id="PTHR43280:SF32">
    <property type="entry name" value="TRANSCRIPTIONAL REGULATORY PROTEIN"/>
    <property type="match status" value="1"/>
</dbReference>
<comment type="caution">
    <text evidence="5">The sequence shown here is derived from an EMBL/GenBank/DDBJ whole genome shotgun (WGS) entry which is preliminary data.</text>
</comment>
<dbReference type="Pfam" id="PF12833">
    <property type="entry name" value="HTH_18"/>
    <property type="match status" value="1"/>
</dbReference>
<dbReference type="SUPFAM" id="SSF46689">
    <property type="entry name" value="Homeodomain-like"/>
    <property type="match status" value="1"/>
</dbReference>
<dbReference type="InterPro" id="IPR009057">
    <property type="entry name" value="Homeodomain-like_sf"/>
</dbReference>
<reference evidence="5 6" key="1">
    <citation type="submission" date="2019-09" db="EMBL/GenBank/DDBJ databases">
        <title>Prevotella A2879 sp. nov., isolated from an abscess of a patient.</title>
        <authorList>
            <person name="Buhl M."/>
            <person name="Oberhettinger P."/>
        </authorList>
    </citation>
    <scope>NUCLEOTIDE SEQUENCE [LARGE SCALE GENOMIC DNA]</scope>
    <source>
        <strain evidence="5 6">A2879</strain>
    </source>
</reference>
<gene>
    <name evidence="5" type="ORF">F0475_04860</name>
</gene>
<keyword evidence="2" id="KW-0238">DNA-binding</keyword>
<dbReference type="SMART" id="SM00342">
    <property type="entry name" value="HTH_ARAC"/>
    <property type="match status" value="1"/>
</dbReference>
<keyword evidence="6" id="KW-1185">Reference proteome</keyword>
<evidence type="ECO:0000256" key="1">
    <source>
        <dbReference type="ARBA" id="ARBA00023015"/>
    </source>
</evidence>
<evidence type="ECO:0000259" key="4">
    <source>
        <dbReference type="PROSITE" id="PS01124"/>
    </source>
</evidence>
<dbReference type="AlphaFoldDB" id="A0A7C9HFK6"/>
<protein>
    <submittedName>
        <fullName evidence="5">AraC family transcriptional regulator</fullName>
    </submittedName>
</protein>
<organism evidence="5 6">
    <name type="scientific">Prevotella vespertina</name>
    <dbReference type="NCBI Taxonomy" id="2608404"/>
    <lineage>
        <taxon>Bacteria</taxon>
        <taxon>Pseudomonadati</taxon>
        <taxon>Bacteroidota</taxon>
        <taxon>Bacteroidia</taxon>
        <taxon>Bacteroidales</taxon>
        <taxon>Prevotellaceae</taxon>
        <taxon>Prevotella</taxon>
    </lineage>
</organism>
<dbReference type="RefSeq" id="WP_155715716.1">
    <property type="nucleotide sequence ID" value="NZ_VVIQ01000004.1"/>
</dbReference>
<sequence>MINIHANNNFKDPLECDTVTRIGLDKAGAKFSISVLHKSPFLSMEGRTPPLPSQFTHIDVVRQGSFTIQLNNNEYVCNAGDLLFVNWGAVMVNVSSSEDIVLERIAIRKDYLKAVFSASLPKLFLSPAEIFIWQLTKLNFNIWHSYFVLLHELSSCEALDTKVIDALFLSLMQFVYHFYKSYQEAEMKYKPRTKRLTEAFVHLISKYSKKEHEIMFYADNLCVTPHYLGVIIKSETGETAREWIENSLTVSMQVALRNSNKTLKQLASSFNFSSSSAFCKFFKRRTGLTPNEYRNKK</sequence>
<accession>A0A7C9HFK6</accession>
<dbReference type="PANTHER" id="PTHR43280">
    <property type="entry name" value="ARAC-FAMILY TRANSCRIPTIONAL REGULATOR"/>
    <property type="match status" value="1"/>
</dbReference>
<dbReference type="GO" id="GO:0043565">
    <property type="term" value="F:sequence-specific DNA binding"/>
    <property type="evidence" value="ECO:0007669"/>
    <property type="project" value="InterPro"/>
</dbReference>
<dbReference type="Proteomes" id="UP000482295">
    <property type="component" value="Unassembled WGS sequence"/>
</dbReference>
<keyword evidence="3" id="KW-0804">Transcription</keyword>
<name>A0A7C9HFK6_9BACT</name>
<evidence type="ECO:0000313" key="5">
    <source>
        <dbReference type="EMBL" id="MUL27646.1"/>
    </source>
</evidence>
<evidence type="ECO:0000256" key="2">
    <source>
        <dbReference type="ARBA" id="ARBA00023125"/>
    </source>
</evidence>
<keyword evidence="1" id="KW-0805">Transcription regulation</keyword>
<evidence type="ECO:0000313" key="6">
    <source>
        <dbReference type="Proteomes" id="UP000482295"/>
    </source>
</evidence>
<dbReference type="InterPro" id="IPR018060">
    <property type="entry name" value="HTH_AraC"/>
</dbReference>